<keyword evidence="3 5" id="KW-0732">Signal</keyword>
<protein>
    <submittedName>
        <fullName evidence="7">Transporter substrate-binding domain-containing protein</fullName>
    </submittedName>
</protein>
<dbReference type="GO" id="GO:0030288">
    <property type="term" value="C:outer membrane-bounded periplasmic space"/>
    <property type="evidence" value="ECO:0007669"/>
    <property type="project" value="TreeGrafter"/>
</dbReference>
<dbReference type="AlphaFoldDB" id="A0A949PM33"/>
<dbReference type="InterPro" id="IPR051455">
    <property type="entry name" value="Bact_solute-bind_prot3"/>
</dbReference>
<dbReference type="PANTHER" id="PTHR30085:SF6">
    <property type="entry name" value="ABC TRANSPORTER GLUTAMINE-BINDING PROTEIN GLNH"/>
    <property type="match status" value="1"/>
</dbReference>
<feature type="chain" id="PRO_5037498490" evidence="5">
    <location>
        <begin position="27"/>
        <end position="277"/>
    </location>
</feature>
<keyword evidence="2" id="KW-0813">Transport</keyword>
<proteinExistence type="inferred from homology"/>
<dbReference type="InterPro" id="IPR001638">
    <property type="entry name" value="Solute-binding_3/MltF_N"/>
</dbReference>
<dbReference type="InterPro" id="IPR018313">
    <property type="entry name" value="SBP_3_CS"/>
</dbReference>
<evidence type="ECO:0000256" key="1">
    <source>
        <dbReference type="ARBA" id="ARBA00010333"/>
    </source>
</evidence>
<comment type="similarity">
    <text evidence="1 4">Belongs to the bacterial solute-binding protein 3 family.</text>
</comment>
<accession>A0A949PM33</accession>
<evidence type="ECO:0000256" key="2">
    <source>
        <dbReference type="ARBA" id="ARBA00022448"/>
    </source>
</evidence>
<dbReference type="Pfam" id="PF00497">
    <property type="entry name" value="SBP_bac_3"/>
    <property type="match status" value="1"/>
</dbReference>
<gene>
    <name evidence="7" type="ORF">KUG47_09830</name>
</gene>
<feature type="signal peptide" evidence="5">
    <location>
        <begin position="1"/>
        <end position="26"/>
    </location>
</feature>
<dbReference type="EMBL" id="JAHRVA010000003">
    <property type="protein sequence ID" value="MBV2143796.1"/>
    <property type="molecule type" value="Genomic_DNA"/>
</dbReference>
<dbReference type="PROSITE" id="PS01039">
    <property type="entry name" value="SBP_BACTERIAL_3"/>
    <property type="match status" value="1"/>
</dbReference>
<feature type="domain" description="Solute-binding protein family 3/N-terminal" evidence="6">
    <location>
        <begin position="37"/>
        <end position="261"/>
    </location>
</feature>
<organism evidence="7 8">
    <name type="scientific">Falsochrobactrum tianjinense</name>
    <dbReference type="NCBI Taxonomy" id="2706015"/>
    <lineage>
        <taxon>Bacteria</taxon>
        <taxon>Pseudomonadati</taxon>
        <taxon>Pseudomonadota</taxon>
        <taxon>Alphaproteobacteria</taxon>
        <taxon>Hyphomicrobiales</taxon>
        <taxon>Brucellaceae</taxon>
        <taxon>Falsochrobactrum</taxon>
    </lineage>
</organism>
<evidence type="ECO:0000256" key="3">
    <source>
        <dbReference type="ARBA" id="ARBA00022729"/>
    </source>
</evidence>
<evidence type="ECO:0000259" key="6">
    <source>
        <dbReference type="SMART" id="SM00062"/>
    </source>
</evidence>
<dbReference type="GO" id="GO:0005576">
    <property type="term" value="C:extracellular region"/>
    <property type="evidence" value="ECO:0007669"/>
    <property type="project" value="TreeGrafter"/>
</dbReference>
<comment type="caution">
    <text evidence="7">The sequence shown here is derived from an EMBL/GenBank/DDBJ whole genome shotgun (WGS) entry which is preliminary data.</text>
</comment>
<dbReference type="SMART" id="SM00062">
    <property type="entry name" value="PBPb"/>
    <property type="match status" value="1"/>
</dbReference>
<dbReference type="RefSeq" id="WP_217677770.1">
    <property type="nucleotide sequence ID" value="NZ_JAHRVA010000003.1"/>
</dbReference>
<dbReference type="PANTHER" id="PTHR30085">
    <property type="entry name" value="AMINO ACID ABC TRANSPORTER PERMEASE"/>
    <property type="match status" value="1"/>
</dbReference>
<evidence type="ECO:0000313" key="7">
    <source>
        <dbReference type="EMBL" id="MBV2143796.1"/>
    </source>
</evidence>
<sequence length="277" mass="30247">MIAHSLVKLSLATVFSSMTLCAVAQADLLDDVKARGKLIVGIKNDYVPFGFLSKDDELKGFEIDLAKFVASKIVGSETEIELVPVVASNRIELLNAGRIDLILATLGVNKKRAKVIDFTEEYYNMAGIVLLAPKDMAISTWEEVRGQKLCGMQGNLYNRTLTETYGAQTVLLTGTADMFKAFQNGRCAAVAFDGPILQQKLTDPEWAEKYKIALETFNYIPIAGGVRKDEPRFLEEVNKAILAAEATGLLINAEKAYNMGESDYVAKRAAEAKAAGH</sequence>
<keyword evidence="8" id="KW-1185">Reference proteome</keyword>
<reference evidence="7 8" key="1">
    <citation type="submission" date="2021-06" db="EMBL/GenBank/DDBJ databases">
        <title>Falsochrobactrum tianjin sp.nov., a new petroleum-degrading bacteria isolated from oily soils.</title>
        <authorList>
            <person name="Chen G."/>
            <person name="Chen H."/>
            <person name="Tian J."/>
            <person name="Qing J."/>
            <person name="Zhong L."/>
            <person name="Ma W."/>
            <person name="Song Y."/>
            <person name="Cui X."/>
            <person name="Yan B."/>
        </authorList>
    </citation>
    <scope>NUCLEOTIDE SEQUENCE [LARGE SCALE GENOMIC DNA]</scope>
    <source>
        <strain evidence="7 8">TDYN1</strain>
    </source>
</reference>
<name>A0A949PM33_9HYPH</name>
<evidence type="ECO:0000256" key="5">
    <source>
        <dbReference type="SAM" id="SignalP"/>
    </source>
</evidence>
<evidence type="ECO:0000256" key="4">
    <source>
        <dbReference type="RuleBase" id="RU003744"/>
    </source>
</evidence>
<dbReference type="Proteomes" id="UP000752297">
    <property type="component" value="Unassembled WGS sequence"/>
</dbReference>
<dbReference type="GO" id="GO:0006865">
    <property type="term" value="P:amino acid transport"/>
    <property type="evidence" value="ECO:0007669"/>
    <property type="project" value="TreeGrafter"/>
</dbReference>
<evidence type="ECO:0000313" key="8">
    <source>
        <dbReference type="Proteomes" id="UP000752297"/>
    </source>
</evidence>